<evidence type="ECO:0000313" key="2">
    <source>
        <dbReference type="EMBL" id="RZS74457.1"/>
    </source>
</evidence>
<dbReference type="OrthoDB" id="9921706at2"/>
<protein>
    <submittedName>
        <fullName evidence="2">Uncharacterized protein</fullName>
    </submittedName>
</protein>
<accession>A0A4Q7MYX8</accession>
<keyword evidence="3" id="KW-1185">Reference proteome</keyword>
<proteinExistence type="predicted"/>
<evidence type="ECO:0000313" key="3">
    <source>
        <dbReference type="Proteomes" id="UP000293874"/>
    </source>
</evidence>
<dbReference type="EMBL" id="SGXA01000001">
    <property type="protein sequence ID" value="RZS74457.1"/>
    <property type="molecule type" value="Genomic_DNA"/>
</dbReference>
<gene>
    <name evidence="2" type="ORF">EV199_0305</name>
</gene>
<name>A0A4Q7MYX8_9BACT</name>
<evidence type="ECO:0000256" key="1">
    <source>
        <dbReference type="SAM" id="MobiDB-lite"/>
    </source>
</evidence>
<comment type="caution">
    <text evidence="2">The sequence shown here is derived from an EMBL/GenBank/DDBJ whole genome shotgun (WGS) entry which is preliminary data.</text>
</comment>
<dbReference type="RefSeq" id="WP_130538921.1">
    <property type="nucleotide sequence ID" value="NZ_CP042431.1"/>
</dbReference>
<sequence>MLSTMQEFPVLSRASKRETAEADKGELVINGAKVIFDKEVALMPVNLQPKKEKEDGAHSAR</sequence>
<reference evidence="2 3" key="1">
    <citation type="submission" date="2019-02" db="EMBL/GenBank/DDBJ databases">
        <title>Genomic Encyclopedia of Type Strains, Phase IV (KMG-IV): sequencing the most valuable type-strain genomes for metagenomic binning, comparative biology and taxonomic classification.</title>
        <authorList>
            <person name="Goeker M."/>
        </authorList>
    </citation>
    <scope>NUCLEOTIDE SEQUENCE [LARGE SCALE GENOMIC DNA]</scope>
    <source>
        <strain evidence="2 3">DSM 18116</strain>
    </source>
</reference>
<organism evidence="2 3">
    <name type="scientific">Pseudobacter ginsenosidimutans</name>
    <dbReference type="NCBI Taxonomy" id="661488"/>
    <lineage>
        <taxon>Bacteria</taxon>
        <taxon>Pseudomonadati</taxon>
        <taxon>Bacteroidota</taxon>
        <taxon>Chitinophagia</taxon>
        <taxon>Chitinophagales</taxon>
        <taxon>Chitinophagaceae</taxon>
        <taxon>Pseudobacter</taxon>
    </lineage>
</organism>
<dbReference type="AlphaFoldDB" id="A0A4Q7MYX8"/>
<dbReference type="Proteomes" id="UP000293874">
    <property type="component" value="Unassembled WGS sequence"/>
</dbReference>
<feature type="region of interest" description="Disordered" evidence="1">
    <location>
        <begin position="1"/>
        <end position="22"/>
    </location>
</feature>